<proteinExistence type="predicted"/>
<comment type="caution">
    <text evidence="1">The sequence shown here is derived from an EMBL/GenBank/DDBJ whole genome shotgun (WGS) entry which is preliminary data.</text>
</comment>
<dbReference type="EMBL" id="LUGG01000015">
    <property type="protein sequence ID" value="OBZ69543.1"/>
    <property type="molecule type" value="Genomic_DNA"/>
</dbReference>
<gene>
    <name evidence="1" type="ORF">A0H81_10289</name>
</gene>
<keyword evidence="2" id="KW-1185">Reference proteome</keyword>
<dbReference type="Proteomes" id="UP000092993">
    <property type="component" value="Unassembled WGS sequence"/>
</dbReference>
<organism evidence="1 2">
    <name type="scientific">Grifola frondosa</name>
    <name type="common">Maitake</name>
    <name type="synonym">Polyporus frondosus</name>
    <dbReference type="NCBI Taxonomy" id="5627"/>
    <lineage>
        <taxon>Eukaryota</taxon>
        <taxon>Fungi</taxon>
        <taxon>Dikarya</taxon>
        <taxon>Basidiomycota</taxon>
        <taxon>Agaricomycotina</taxon>
        <taxon>Agaricomycetes</taxon>
        <taxon>Polyporales</taxon>
        <taxon>Grifolaceae</taxon>
        <taxon>Grifola</taxon>
    </lineage>
</organism>
<dbReference type="AlphaFoldDB" id="A0A1C7LXW1"/>
<name>A0A1C7LXW1_GRIFR</name>
<evidence type="ECO:0000313" key="2">
    <source>
        <dbReference type="Proteomes" id="UP000092993"/>
    </source>
</evidence>
<evidence type="ECO:0000313" key="1">
    <source>
        <dbReference type="EMBL" id="OBZ69543.1"/>
    </source>
</evidence>
<protein>
    <submittedName>
        <fullName evidence="1">Uncharacterized protein</fullName>
    </submittedName>
</protein>
<accession>A0A1C7LXW1</accession>
<reference evidence="1 2" key="1">
    <citation type="submission" date="2016-03" db="EMBL/GenBank/DDBJ databases">
        <title>Whole genome sequencing of Grifola frondosa 9006-11.</title>
        <authorList>
            <person name="Min B."/>
            <person name="Park H."/>
            <person name="Kim J.-G."/>
            <person name="Cho H."/>
            <person name="Oh Y.-L."/>
            <person name="Kong W.-S."/>
            <person name="Choi I.-G."/>
        </authorList>
    </citation>
    <scope>NUCLEOTIDE SEQUENCE [LARGE SCALE GENOMIC DNA]</scope>
    <source>
        <strain evidence="1 2">9006-11</strain>
    </source>
</reference>
<sequence length="150" mass="16716">MLTSSSSIYSYLQRIGSMHYTLGVKDSQVFILRQSNLALDVDIPIFLNKDCSLSLSILSCVHFRRKTDLHPLSIQQCRASHSTFNVSVQASRMLFVLLPKDVFECDVLSFLFCCIPFRFIGPCSIVSGSGSQFNKGSAETSRIVVKSHIS</sequence>